<evidence type="ECO:0000256" key="1">
    <source>
        <dbReference type="SAM" id="SignalP"/>
    </source>
</evidence>
<evidence type="ECO:0008006" key="4">
    <source>
        <dbReference type="Google" id="ProtNLM"/>
    </source>
</evidence>
<evidence type="ECO:0000313" key="3">
    <source>
        <dbReference type="Proteomes" id="UP001375743"/>
    </source>
</evidence>
<evidence type="ECO:0000313" key="2">
    <source>
        <dbReference type="EMBL" id="MEK0085608.1"/>
    </source>
</evidence>
<dbReference type="Proteomes" id="UP001375743">
    <property type="component" value="Unassembled WGS sequence"/>
</dbReference>
<organism evidence="2 3">
    <name type="scientific">Benzoatithermus flavus</name>
    <dbReference type="NCBI Taxonomy" id="3108223"/>
    <lineage>
        <taxon>Bacteria</taxon>
        <taxon>Pseudomonadati</taxon>
        <taxon>Pseudomonadota</taxon>
        <taxon>Alphaproteobacteria</taxon>
        <taxon>Geminicoccales</taxon>
        <taxon>Geminicoccaceae</taxon>
        <taxon>Benzoatithermus</taxon>
    </lineage>
</organism>
<keyword evidence="1" id="KW-0732">Signal</keyword>
<dbReference type="RefSeq" id="WP_418161457.1">
    <property type="nucleotide sequence ID" value="NZ_JBBLZC010000030.1"/>
</dbReference>
<dbReference type="SUPFAM" id="SSF69318">
    <property type="entry name" value="Integrin alpha N-terminal domain"/>
    <property type="match status" value="1"/>
</dbReference>
<protein>
    <recommendedName>
        <fullName evidence="4">VCBS repeat-containing protein</fullName>
    </recommendedName>
</protein>
<dbReference type="EMBL" id="JBBLZC010000030">
    <property type="protein sequence ID" value="MEK0085608.1"/>
    <property type="molecule type" value="Genomic_DNA"/>
</dbReference>
<feature type="chain" id="PRO_5046945996" description="VCBS repeat-containing protein" evidence="1">
    <location>
        <begin position="20"/>
        <end position="476"/>
    </location>
</feature>
<name>A0ABU8XYU4_9PROT</name>
<proteinExistence type="predicted"/>
<sequence length="476" mass="52852">MACLLLAGTPGLLAGDAHAAGVETPPASDPKIQRIQLHRNGERSINYVPLRRQLQPERTGTLQMRVIARIDLDGDPLANVRGNVYPIDVDGNGSYAFLHYNGYRFMRIYNADGTKRWQIDDPKGRVHKDTVHRDTLAVLDIDGDRKQEIIHCWANHATGSKRLVIRRGTNGSIVRQVDLDAPKSDICQLGVFYVTGRPDPIILVSHRVKAPDSCDHNFTDYWARTVAYDLRLNKLWDRNTCNAGHYVYPVDANFDGYAEAIFVGRHLFNVDGTQRCRFPFWGSDHADAVNVADFVPARSGMEAIVVGASGLQMVDVDDCTVLWTKPKSVIDNPQHLGVAWLDPNAVTPTITVRSKGTVASPKVYMLDGSGRILKTFATGMIGSFIPIQNANLDGAQGSDDLVGQFAQVADRSGGMRLTKFWYWNLKGTKVQEVPGQYPYSYDRWSAFPVVADLDRDGRDEIVEWSQSLIVVGKAVD</sequence>
<gene>
    <name evidence="2" type="ORF">U1T56_20840</name>
</gene>
<accession>A0ABU8XYU4</accession>
<keyword evidence="3" id="KW-1185">Reference proteome</keyword>
<comment type="caution">
    <text evidence="2">The sequence shown here is derived from an EMBL/GenBank/DDBJ whole genome shotgun (WGS) entry which is preliminary data.</text>
</comment>
<reference evidence="2 3" key="1">
    <citation type="submission" date="2024-01" db="EMBL/GenBank/DDBJ databases">
        <title>Multi-omics insights into the function and evolution of sodium benzoate biodegradation pathways in Benzoatithermus flavus gen. nov., sp. nov. from hot spring.</title>
        <authorList>
            <person name="Hu C.-J."/>
            <person name="Li W.-J."/>
        </authorList>
    </citation>
    <scope>NUCLEOTIDE SEQUENCE [LARGE SCALE GENOMIC DNA]</scope>
    <source>
        <strain evidence="2 3">SYSU G07066</strain>
    </source>
</reference>
<feature type="signal peptide" evidence="1">
    <location>
        <begin position="1"/>
        <end position="19"/>
    </location>
</feature>
<dbReference type="InterPro" id="IPR028994">
    <property type="entry name" value="Integrin_alpha_N"/>
</dbReference>